<evidence type="ECO:0000256" key="5">
    <source>
        <dbReference type="ARBA" id="ARBA00022481"/>
    </source>
</evidence>
<dbReference type="PANTHER" id="PTHR30093:SF44">
    <property type="entry name" value="TYPE II SECRETION SYSTEM CORE PROTEIN G"/>
    <property type="match status" value="1"/>
</dbReference>
<gene>
    <name evidence="12" type="ORF">MNB_SUP05-SYMBIONT-4-1055</name>
</gene>
<proteinExistence type="inferred from homology"/>
<keyword evidence="9 10" id="KW-0472">Membrane</keyword>
<dbReference type="PROSITE" id="PS00409">
    <property type="entry name" value="PROKAR_NTER_METHYL"/>
    <property type="match status" value="1"/>
</dbReference>
<dbReference type="Pfam" id="PF08334">
    <property type="entry name" value="T2SSG"/>
    <property type="match status" value="1"/>
</dbReference>
<dbReference type="InterPro" id="IPR000983">
    <property type="entry name" value="Bac_GSPG_pilin"/>
</dbReference>
<evidence type="ECO:0000256" key="4">
    <source>
        <dbReference type="ARBA" id="ARBA00022475"/>
    </source>
</evidence>
<dbReference type="InterPro" id="IPR010054">
    <property type="entry name" value="Type2_sec_GspG"/>
</dbReference>
<dbReference type="NCBIfam" id="TIGR01710">
    <property type="entry name" value="typeII_sec_gspG"/>
    <property type="match status" value="1"/>
</dbReference>
<comment type="subcellular location">
    <subcellularLocation>
        <location evidence="1">Cell inner membrane</location>
        <topology evidence="1">Single-pass membrane protein</topology>
    </subcellularLocation>
</comment>
<keyword evidence="8 10" id="KW-1133">Transmembrane helix</keyword>
<evidence type="ECO:0000256" key="3">
    <source>
        <dbReference type="ARBA" id="ARBA00020042"/>
    </source>
</evidence>
<dbReference type="GO" id="GO:0005886">
    <property type="term" value="C:plasma membrane"/>
    <property type="evidence" value="ECO:0007669"/>
    <property type="project" value="UniProtKB-SubCell"/>
</dbReference>
<evidence type="ECO:0000256" key="8">
    <source>
        <dbReference type="ARBA" id="ARBA00022989"/>
    </source>
</evidence>
<dbReference type="PRINTS" id="PR00813">
    <property type="entry name" value="BCTERIALGSPG"/>
</dbReference>
<evidence type="ECO:0000259" key="11">
    <source>
        <dbReference type="Pfam" id="PF08334"/>
    </source>
</evidence>
<dbReference type="InterPro" id="IPR013545">
    <property type="entry name" value="T2SS_protein-GspG_C"/>
</dbReference>
<dbReference type="EMBL" id="FPHY01000181">
    <property type="protein sequence ID" value="SFV87289.1"/>
    <property type="molecule type" value="Genomic_DNA"/>
</dbReference>
<organism evidence="12">
    <name type="scientific">hydrothermal vent metagenome</name>
    <dbReference type="NCBI Taxonomy" id="652676"/>
    <lineage>
        <taxon>unclassified sequences</taxon>
        <taxon>metagenomes</taxon>
        <taxon>ecological metagenomes</taxon>
    </lineage>
</organism>
<dbReference type="Gene3D" id="3.30.700.10">
    <property type="entry name" value="Glycoprotein, Type 4 Pilin"/>
    <property type="match status" value="1"/>
</dbReference>
<dbReference type="SUPFAM" id="SSF54523">
    <property type="entry name" value="Pili subunits"/>
    <property type="match status" value="1"/>
</dbReference>
<evidence type="ECO:0000256" key="6">
    <source>
        <dbReference type="ARBA" id="ARBA00022519"/>
    </source>
</evidence>
<reference evidence="12" key="1">
    <citation type="submission" date="2016-10" db="EMBL/GenBank/DDBJ databases">
        <authorList>
            <person name="de Groot N.N."/>
        </authorList>
    </citation>
    <scope>NUCLEOTIDE SEQUENCE</scope>
</reference>
<dbReference type="InterPro" id="IPR045584">
    <property type="entry name" value="Pilin-like"/>
</dbReference>
<accession>A0A1W1E011</accession>
<evidence type="ECO:0000256" key="1">
    <source>
        <dbReference type="ARBA" id="ARBA00004377"/>
    </source>
</evidence>
<keyword evidence="6" id="KW-0997">Cell inner membrane</keyword>
<evidence type="ECO:0000256" key="10">
    <source>
        <dbReference type="SAM" id="Phobius"/>
    </source>
</evidence>
<keyword evidence="7 10" id="KW-0812">Transmembrane</keyword>
<evidence type="ECO:0000256" key="7">
    <source>
        <dbReference type="ARBA" id="ARBA00022692"/>
    </source>
</evidence>
<feature type="transmembrane region" description="Helical" evidence="10">
    <location>
        <begin position="12"/>
        <end position="35"/>
    </location>
</feature>
<dbReference type="Pfam" id="PF07963">
    <property type="entry name" value="N_methyl"/>
    <property type="match status" value="1"/>
</dbReference>
<keyword evidence="5" id="KW-0488">Methylation</keyword>
<evidence type="ECO:0000313" key="12">
    <source>
        <dbReference type="EMBL" id="SFV87289.1"/>
    </source>
</evidence>
<evidence type="ECO:0000256" key="2">
    <source>
        <dbReference type="ARBA" id="ARBA00009984"/>
    </source>
</evidence>
<name>A0A1W1E011_9ZZZZ</name>
<dbReference type="GO" id="GO:0015628">
    <property type="term" value="P:protein secretion by the type II secretion system"/>
    <property type="evidence" value="ECO:0007669"/>
    <property type="project" value="InterPro"/>
</dbReference>
<comment type="similarity">
    <text evidence="2">Belongs to the GSP G family.</text>
</comment>
<dbReference type="AlphaFoldDB" id="A0A1W1E011"/>
<protein>
    <recommendedName>
        <fullName evidence="3">Type II secretion system core protein G</fullName>
    </recommendedName>
</protein>
<feature type="domain" description="Type II secretion system protein GspG C-terminal" evidence="11">
    <location>
        <begin position="37"/>
        <end position="129"/>
    </location>
</feature>
<evidence type="ECO:0000256" key="9">
    <source>
        <dbReference type="ARBA" id="ARBA00023136"/>
    </source>
</evidence>
<dbReference type="PANTHER" id="PTHR30093">
    <property type="entry name" value="GENERAL SECRETION PATHWAY PROTEIN G"/>
    <property type="match status" value="1"/>
</dbReference>
<keyword evidence="4" id="KW-1003">Cell membrane</keyword>
<dbReference type="GO" id="GO:0015627">
    <property type="term" value="C:type II protein secretion system complex"/>
    <property type="evidence" value="ECO:0007669"/>
    <property type="project" value="InterPro"/>
</dbReference>
<dbReference type="InterPro" id="IPR012902">
    <property type="entry name" value="N_methyl_site"/>
</dbReference>
<dbReference type="NCBIfam" id="TIGR02532">
    <property type="entry name" value="IV_pilin_GFxxxE"/>
    <property type="match status" value="1"/>
</dbReference>
<sequence>MKMTKQNKQKKQTGFTLIEIMIVVVIIGILSSIILPKIIDKPNEARIQKAKSDIQTISAMLDLYKLDKFNYPTTDEGINALVGQYLKKLPQDPWGNAYLYLNPGDHLDFDLYSLGIDKKVGGDDDVNNWD</sequence>